<dbReference type="Pfam" id="PF00356">
    <property type="entry name" value="LacI"/>
    <property type="match status" value="1"/>
</dbReference>
<keyword evidence="2" id="KW-0238">DNA-binding</keyword>
<dbReference type="Gene3D" id="1.10.260.40">
    <property type="entry name" value="lambda repressor-like DNA-binding domains"/>
    <property type="match status" value="1"/>
</dbReference>
<evidence type="ECO:0000256" key="3">
    <source>
        <dbReference type="ARBA" id="ARBA00023163"/>
    </source>
</evidence>
<dbReference type="Proteomes" id="UP000823854">
    <property type="component" value="Unassembled WGS sequence"/>
</dbReference>
<gene>
    <name evidence="5" type="ORF">H9932_13260</name>
</gene>
<dbReference type="PROSITE" id="PS50932">
    <property type="entry name" value="HTH_LACI_2"/>
    <property type="match status" value="1"/>
</dbReference>
<dbReference type="SUPFAM" id="SSF47413">
    <property type="entry name" value="lambda repressor-like DNA-binding domains"/>
    <property type="match status" value="1"/>
</dbReference>
<dbReference type="GO" id="GO:0000976">
    <property type="term" value="F:transcription cis-regulatory region binding"/>
    <property type="evidence" value="ECO:0007669"/>
    <property type="project" value="TreeGrafter"/>
</dbReference>
<evidence type="ECO:0000313" key="5">
    <source>
        <dbReference type="EMBL" id="HJC70627.1"/>
    </source>
</evidence>
<keyword evidence="1" id="KW-0805">Transcription regulation</keyword>
<dbReference type="CDD" id="cd01392">
    <property type="entry name" value="HTH_LacI"/>
    <property type="match status" value="1"/>
</dbReference>
<dbReference type="PANTHER" id="PTHR30146">
    <property type="entry name" value="LACI-RELATED TRANSCRIPTIONAL REPRESSOR"/>
    <property type="match status" value="1"/>
</dbReference>
<comment type="caution">
    <text evidence="5">The sequence shown here is derived from an EMBL/GenBank/DDBJ whole genome shotgun (WGS) entry which is preliminary data.</text>
</comment>
<feature type="domain" description="HTH lacI-type" evidence="4">
    <location>
        <begin position="15"/>
        <end position="69"/>
    </location>
</feature>
<dbReference type="InterPro" id="IPR010982">
    <property type="entry name" value="Lambda_DNA-bd_dom_sf"/>
</dbReference>
<dbReference type="EMBL" id="DWWC01000277">
    <property type="protein sequence ID" value="HJC70627.1"/>
    <property type="molecule type" value="Genomic_DNA"/>
</dbReference>
<protein>
    <submittedName>
        <fullName evidence="5">LacI family transcriptional regulator</fullName>
    </submittedName>
</protein>
<dbReference type="CDD" id="cd06267">
    <property type="entry name" value="PBP1_LacI_sugar_binding-like"/>
    <property type="match status" value="1"/>
</dbReference>
<reference evidence="5" key="2">
    <citation type="submission" date="2021-04" db="EMBL/GenBank/DDBJ databases">
        <authorList>
            <person name="Gilroy R."/>
        </authorList>
    </citation>
    <scope>NUCLEOTIDE SEQUENCE</scope>
    <source>
        <strain evidence="5">CHK130-7132</strain>
    </source>
</reference>
<organism evidence="5 6">
    <name type="scientific">Candidatus Brachybacterium intestinipullorum</name>
    <dbReference type="NCBI Taxonomy" id="2838512"/>
    <lineage>
        <taxon>Bacteria</taxon>
        <taxon>Bacillati</taxon>
        <taxon>Actinomycetota</taxon>
        <taxon>Actinomycetes</taxon>
        <taxon>Micrococcales</taxon>
        <taxon>Dermabacteraceae</taxon>
        <taxon>Brachybacterium</taxon>
    </lineage>
</organism>
<evidence type="ECO:0000256" key="2">
    <source>
        <dbReference type="ARBA" id="ARBA00023125"/>
    </source>
</evidence>
<dbReference type="SUPFAM" id="SSF53822">
    <property type="entry name" value="Periplasmic binding protein-like I"/>
    <property type="match status" value="1"/>
</dbReference>
<dbReference type="InterPro" id="IPR000843">
    <property type="entry name" value="HTH_LacI"/>
</dbReference>
<dbReference type="Gene3D" id="3.40.50.2300">
    <property type="match status" value="2"/>
</dbReference>
<dbReference type="AlphaFoldDB" id="A0A9D2Q0I0"/>
<dbReference type="InterPro" id="IPR046335">
    <property type="entry name" value="LacI/GalR-like_sensor"/>
</dbReference>
<reference evidence="5" key="1">
    <citation type="journal article" date="2021" name="PeerJ">
        <title>Extensive microbial diversity within the chicken gut microbiome revealed by metagenomics and culture.</title>
        <authorList>
            <person name="Gilroy R."/>
            <person name="Ravi A."/>
            <person name="Getino M."/>
            <person name="Pursley I."/>
            <person name="Horton D.L."/>
            <person name="Alikhan N.F."/>
            <person name="Baker D."/>
            <person name="Gharbi K."/>
            <person name="Hall N."/>
            <person name="Watson M."/>
            <person name="Adriaenssens E.M."/>
            <person name="Foster-Nyarko E."/>
            <person name="Jarju S."/>
            <person name="Secka A."/>
            <person name="Antonio M."/>
            <person name="Oren A."/>
            <person name="Chaudhuri R.R."/>
            <person name="La Ragione R."/>
            <person name="Hildebrand F."/>
            <person name="Pallen M.J."/>
        </authorList>
    </citation>
    <scope>NUCLEOTIDE SEQUENCE</scope>
    <source>
        <strain evidence="5">CHK130-7132</strain>
    </source>
</reference>
<evidence type="ECO:0000256" key="1">
    <source>
        <dbReference type="ARBA" id="ARBA00023015"/>
    </source>
</evidence>
<evidence type="ECO:0000259" key="4">
    <source>
        <dbReference type="PROSITE" id="PS50932"/>
    </source>
</evidence>
<dbReference type="GO" id="GO:0003700">
    <property type="term" value="F:DNA-binding transcription factor activity"/>
    <property type="evidence" value="ECO:0007669"/>
    <property type="project" value="TreeGrafter"/>
</dbReference>
<evidence type="ECO:0000313" key="6">
    <source>
        <dbReference type="Proteomes" id="UP000823854"/>
    </source>
</evidence>
<dbReference type="Pfam" id="PF13377">
    <property type="entry name" value="Peripla_BP_3"/>
    <property type="match status" value="1"/>
</dbReference>
<dbReference type="PANTHER" id="PTHR30146:SF109">
    <property type="entry name" value="HTH-TYPE TRANSCRIPTIONAL REGULATOR GALS"/>
    <property type="match status" value="1"/>
</dbReference>
<sequence>MSRTSDGDKGRARRITMEDIAREAGVSRALVSIAMRDAHGVSATTREHILEVARRLGYRHNRVAADLAGRGAGAIGVFVADLHNDLYADVFDGIREVLDAAGRRIVLTVGAADGSRDTAGLDGLLEARVGASIGLGVRLSDAELHDRAPLGPLVLTTREVPGLLSAASDDVAGARLATEHLLALGHCRVTFLANPPRDGYLGRRRGYEAAMTEAGLDPHVQVTSYDTAEVRRCARDLLAGERRPTAVLAHNDRAAVAVLGALADLGLRCPEDVSVVGYDGAEAAALPGIELTTVDSRAAEVGRQAARIALAQVDHEAEAPEPAPITPRLITRRTTAAPTGA</sequence>
<accession>A0A9D2Q0I0</accession>
<name>A0A9D2Q0I0_9MICO</name>
<proteinExistence type="predicted"/>
<dbReference type="SMART" id="SM00354">
    <property type="entry name" value="HTH_LACI"/>
    <property type="match status" value="1"/>
</dbReference>
<keyword evidence="3" id="KW-0804">Transcription</keyword>
<dbReference type="InterPro" id="IPR028082">
    <property type="entry name" value="Peripla_BP_I"/>
</dbReference>